<feature type="region of interest" description="Disordered" evidence="9">
    <location>
        <begin position="394"/>
        <end position="434"/>
    </location>
</feature>
<accession>A0A1S3B7G1</accession>
<protein>
    <submittedName>
        <fullName evidence="12">Cyclic dof factor 2</fullName>
    </submittedName>
</protein>
<comment type="subcellular location">
    <subcellularLocation>
        <location evidence="8">Nucleus</location>
    </subcellularLocation>
</comment>
<evidence type="ECO:0000259" key="10">
    <source>
        <dbReference type="PROSITE" id="PS50884"/>
    </source>
</evidence>
<feature type="compositionally biased region" description="Basic and acidic residues" evidence="9">
    <location>
        <begin position="411"/>
        <end position="434"/>
    </location>
</feature>
<keyword evidence="5 8" id="KW-0238">DNA-binding</keyword>
<dbReference type="GO" id="GO:0003677">
    <property type="term" value="F:DNA binding"/>
    <property type="evidence" value="ECO:0007669"/>
    <property type="project" value="UniProtKB-UniRule"/>
</dbReference>
<sequence>MSEPKDPAIKLFGKTIPLPEPSPATPHLPTSSLHIPTPADHTTAVANHDHDSSSSTLSPEANIDVDGEDLEVDKDAISEKSGGTKLEDRDGDGDGDGGLSVSTEEFTNSDTSVVKTENSKVLSGEESNPSSTTKTDEQNETSNSQEKTLKKPDKILPCPRCNSMDTKFCYYNNYNVNQPRHFCKNCQRYWTAGGTMRNVPVGAGRRKNKSSASHHRQIIVSEALQHARTDVPNGIHHSTLKPNGNVLAFGSDAPLCESMASILNIADKTRQNSTRNGFQKPEALKIPVAYENGENDDQSQESAPTPFINNEEGKTGPQDQVIHNCQGFLPSHVPFFPGTPWPYPWNSPQWSSPVPPPTFYPPGIPMPFYPTAPFWGCTVPGAWPIPWVSQPPPLSPVAQNHAPNSPTLGKHSRDENVTKQSDFGEHEQQKDNKTEKCLWIPKTLRIDDPGEAAKSSIWATLGIKNDKTDSVSEGLFKAFQSKKIDEKNHKTEASPVLQVNPAALSRSIKFHESS</sequence>
<dbReference type="InParanoid" id="A0A1S3B7G1"/>
<evidence type="ECO:0000256" key="6">
    <source>
        <dbReference type="ARBA" id="ARBA00023163"/>
    </source>
</evidence>
<feature type="compositionally biased region" description="Acidic residues" evidence="9">
    <location>
        <begin position="63"/>
        <end position="72"/>
    </location>
</feature>
<dbReference type="Proteomes" id="UP001652600">
    <property type="component" value="Chromosome 4"/>
</dbReference>
<dbReference type="InterPro" id="IPR003851">
    <property type="entry name" value="Znf_Dof"/>
</dbReference>
<evidence type="ECO:0000256" key="2">
    <source>
        <dbReference type="ARBA" id="ARBA00022771"/>
    </source>
</evidence>
<dbReference type="PANTHER" id="PTHR31089">
    <property type="entry name" value="CYCLIC DOF FACTOR 2"/>
    <property type="match status" value="1"/>
</dbReference>
<feature type="compositionally biased region" description="Polar residues" evidence="9">
    <location>
        <begin position="100"/>
        <end position="133"/>
    </location>
</feature>
<dbReference type="Gramene" id="MELO3C009859.2.1">
    <property type="protein sequence ID" value="MELO3C009859.2.1"/>
    <property type="gene ID" value="MELO3C009859.2"/>
</dbReference>
<evidence type="ECO:0000256" key="9">
    <source>
        <dbReference type="SAM" id="MobiDB-lite"/>
    </source>
</evidence>
<dbReference type="GO" id="GO:0003700">
    <property type="term" value="F:DNA-binding transcription factor activity"/>
    <property type="evidence" value="ECO:0007669"/>
    <property type="project" value="InterPro"/>
</dbReference>
<evidence type="ECO:0000256" key="7">
    <source>
        <dbReference type="ARBA" id="ARBA00023242"/>
    </source>
</evidence>
<evidence type="ECO:0000256" key="5">
    <source>
        <dbReference type="ARBA" id="ARBA00023125"/>
    </source>
</evidence>
<evidence type="ECO:0000256" key="3">
    <source>
        <dbReference type="ARBA" id="ARBA00022833"/>
    </source>
</evidence>
<name>A0A1S3B7G1_CUCME</name>
<keyword evidence="7 8" id="KW-0539">Nucleus</keyword>
<dbReference type="Pfam" id="PF02701">
    <property type="entry name" value="Zn_ribbon_Dof"/>
    <property type="match status" value="1"/>
</dbReference>
<keyword evidence="2 8" id="KW-0863">Zinc-finger</keyword>
<keyword evidence="3" id="KW-0862">Zinc</keyword>
<evidence type="ECO:0000256" key="8">
    <source>
        <dbReference type="PROSITE-ProRule" id="PRU00071"/>
    </source>
</evidence>
<proteinExistence type="predicted"/>
<keyword evidence="4" id="KW-0805">Transcription regulation</keyword>
<dbReference type="GO" id="GO:0008270">
    <property type="term" value="F:zinc ion binding"/>
    <property type="evidence" value="ECO:0007669"/>
    <property type="project" value="UniProtKB-KW"/>
</dbReference>
<feature type="region of interest" description="Disordered" evidence="9">
    <location>
        <begin position="293"/>
        <end position="318"/>
    </location>
</feature>
<keyword evidence="1" id="KW-0479">Metal-binding</keyword>
<feature type="compositionally biased region" description="Polar residues" evidence="9">
    <location>
        <begin position="397"/>
        <end position="407"/>
    </location>
</feature>
<organism evidence="11 12">
    <name type="scientific">Cucumis melo</name>
    <name type="common">Muskmelon</name>
    <dbReference type="NCBI Taxonomy" id="3656"/>
    <lineage>
        <taxon>Eukaryota</taxon>
        <taxon>Viridiplantae</taxon>
        <taxon>Streptophyta</taxon>
        <taxon>Embryophyta</taxon>
        <taxon>Tracheophyta</taxon>
        <taxon>Spermatophyta</taxon>
        <taxon>Magnoliopsida</taxon>
        <taxon>eudicotyledons</taxon>
        <taxon>Gunneridae</taxon>
        <taxon>Pentapetalae</taxon>
        <taxon>rosids</taxon>
        <taxon>fabids</taxon>
        <taxon>Cucurbitales</taxon>
        <taxon>Cucurbitaceae</taxon>
        <taxon>Benincaseae</taxon>
        <taxon>Cucumis</taxon>
    </lineage>
</organism>
<dbReference type="GeneID" id="103486992"/>
<keyword evidence="6" id="KW-0804">Transcription</keyword>
<dbReference type="AlphaFoldDB" id="A0A1S3B7G1"/>
<keyword evidence="11" id="KW-1185">Reference proteome</keyword>
<dbReference type="PANTHER" id="PTHR31089:SF75">
    <property type="entry name" value="CYCLIC DOF FACTOR 2"/>
    <property type="match status" value="1"/>
</dbReference>
<evidence type="ECO:0000313" key="11">
    <source>
        <dbReference type="Proteomes" id="UP001652600"/>
    </source>
</evidence>
<dbReference type="GO" id="GO:0005634">
    <property type="term" value="C:nucleus"/>
    <property type="evidence" value="ECO:0007669"/>
    <property type="project" value="UniProtKB-SubCell"/>
</dbReference>
<dbReference type="InterPro" id="IPR045174">
    <property type="entry name" value="Dof"/>
</dbReference>
<reference evidence="12" key="1">
    <citation type="submission" date="2025-08" db="UniProtKB">
        <authorList>
            <consortium name="RefSeq"/>
        </authorList>
    </citation>
    <scope>IDENTIFICATION</scope>
    <source>
        <tissue evidence="12">Stem</tissue>
    </source>
</reference>
<feature type="domain" description="Dof-type" evidence="10">
    <location>
        <begin position="156"/>
        <end position="210"/>
    </location>
</feature>
<dbReference type="RefSeq" id="XP_008443398.2">
    <property type="nucleotide sequence ID" value="XM_008445176.3"/>
</dbReference>
<evidence type="ECO:0000313" key="12">
    <source>
        <dbReference type="RefSeq" id="XP_008443398.2"/>
    </source>
</evidence>
<dbReference type="eggNOG" id="ENOG502QSI8">
    <property type="taxonomic scope" value="Eukaryota"/>
</dbReference>
<dbReference type="PROSITE" id="PS50884">
    <property type="entry name" value="ZF_DOF_2"/>
    <property type="match status" value="1"/>
</dbReference>
<evidence type="ECO:0000256" key="1">
    <source>
        <dbReference type="ARBA" id="ARBA00022723"/>
    </source>
</evidence>
<feature type="region of interest" description="Disordered" evidence="9">
    <location>
        <begin position="1"/>
        <end position="156"/>
    </location>
</feature>
<evidence type="ECO:0000256" key="4">
    <source>
        <dbReference type="ARBA" id="ARBA00023015"/>
    </source>
</evidence>
<dbReference type="KEGG" id="cmo:103486992"/>
<gene>
    <name evidence="12" type="primary">LOC103486992</name>
</gene>
<dbReference type="PROSITE" id="PS01361">
    <property type="entry name" value="ZF_DOF_1"/>
    <property type="match status" value="1"/>
</dbReference>